<evidence type="ECO:0000259" key="2">
    <source>
        <dbReference type="Pfam" id="PF13349"/>
    </source>
</evidence>
<evidence type="ECO:0000313" key="3">
    <source>
        <dbReference type="EMBL" id="MCK8677392.1"/>
    </source>
</evidence>
<evidence type="ECO:0000256" key="1">
    <source>
        <dbReference type="SAM" id="MobiDB-lite"/>
    </source>
</evidence>
<feature type="region of interest" description="Disordered" evidence="1">
    <location>
        <begin position="263"/>
        <end position="287"/>
    </location>
</feature>
<accession>A0ABT0I7T7</accession>
<dbReference type="Pfam" id="PF13349">
    <property type="entry name" value="DUF4097"/>
    <property type="match status" value="1"/>
</dbReference>
<name>A0ABT0I7T7_9ACTN</name>
<evidence type="ECO:0000313" key="4">
    <source>
        <dbReference type="Proteomes" id="UP001522868"/>
    </source>
</evidence>
<keyword evidence="4" id="KW-1185">Reference proteome</keyword>
<dbReference type="Proteomes" id="UP001522868">
    <property type="component" value="Unassembled WGS sequence"/>
</dbReference>
<comment type="caution">
    <text evidence="3">The sequence shown here is derived from an EMBL/GenBank/DDBJ whole genome shotgun (WGS) entry which is preliminary data.</text>
</comment>
<feature type="domain" description="DUF4097" evidence="2">
    <location>
        <begin position="139"/>
        <end position="263"/>
    </location>
</feature>
<dbReference type="InterPro" id="IPR025164">
    <property type="entry name" value="Toastrack_DUF4097"/>
</dbReference>
<reference evidence="3 4" key="1">
    <citation type="submission" date="2022-04" db="EMBL/GenBank/DDBJ databases">
        <title>Streptomyces sp. nov. LCR6-01 isolated from Lichen of Dirinaria sp.</title>
        <authorList>
            <person name="Kanchanasin P."/>
            <person name="Tanasupawat S."/>
            <person name="Phongsopitanun W."/>
        </authorList>
    </citation>
    <scope>NUCLEOTIDE SEQUENCE [LARGE SCALE GENOMIC DNA]</scope>
    <source>
        <strain evidence="3 4">LCR6-01</strain>
    </source>
</reference>
<gene>
    <name evidence="3" type="ORF">M1O15_08320</name>
</gene>
<protein>
    <submittedName>
        <fullName evidence="3">DUF4097 domain-containing protein</fullName>
    </submittedName>
</protein>
<organism evidence="3 4">
    <name type="scientific">Streptomyces lichenis</name>
    <dbReference type="NCBI Taxonomy" id="2306967"/>
    <lineage>
        <taxon>Bacteria</taxon>
        <taxon>Bacillati</taxon>
        <taxon>Actinomycetota</taxon>
        <taxon>Actinomycetes</taxon>
        <taxon>Kitasatosporales</taxon>
        <taxon>Streptomycetaceae</taxon>
        <taxon>Streptomyces</taxon>
    </lineage>
</organism>
<proteinExistence type="predicted"/>
<sequence>MPEWSVSEPERLTFDDPVTQLRVRVVDGAVNVVGVEEGPARLEVSGVSGPPLTVTQEDGVLTVAYPDLAWKGLLSWLGGKEWERSAVVSVVVPADAAVSVGYVGAEVVVSGVRGSAEVRGVHGPATLTGISGEVRAETVSGDVEVQAVTGGLRFRSVSGGLTVVEGAGASVRAESVSGAVVVDLDPADAPSDVRLNTVSGEVAIRLPHPADARVEATTAGGSVSNAFEDLRVDGQWGVKRITGRLGAGRGTLKATTVSGSIALLRRPESPEASTAADNPDAPEGKVL</sequence>
<dbReference type="RefSeq" id="WP_248632622.1">
    <property type="nucleotide sequence ID" value="NZ_JALPTH010000006.1"/>
</dbReference>
<dbReference type="EMBL" id="JALPTH010000006">
    <property type="protein sequence ID" value="MCK8677392.1"/>
    <property type="molecule type" value="Genomic_DNA"/>
</dbReference>